<name>A0ABW8PT94_9GAMM</name>
<accession>A0ABW8PT94</accession>
<reference evidence="3 4" key="1">
    <citation type="submission" date="2024-02" db="EMBL/GenBank/DDBJ databases">
        <title>Marinospirillum sp. MEB 164 isolated from Lonar lake sediment.</title>
        <authorList>
            <person name="Joshi A."/>
            <person name="Thite S."/>
        </authorList>
    </citation>
    <scope>NUCLEOTIDE SEQUENCE [LARGE SCALE GENOMIC DNA]</scope>
    <source>
        <strain evidence="3 4">MEB164</strain>
    </source>
</reference>
<evidence type="ECO:0000313" key="3">
    <source>
        <dbReference type="EMBL" id="MFK7159508.1"/>
    </source>
</evidence>
<dbReference type="InterPro" id="IPR011146">
    <property type="entry name" value="HIT-like"/>
</dbReference>
<organism evidence="3 4">
    <name type="scientific">Marinospirillum alkalitolerans</name>
    <dbReference type="NCBI Taxonomy" id="3123374"/>
    <lineage>
        <taxon>Bacteria</taxon>
        <taxon>Pseudomonadati</taxon>
        <taxon>Pseudomonadota</taxon>
        <taxon>Gammaproteobacteria</taxon>
        <taxon>Oceanospirillales</taxon>
        <taxon>Oceanospirillaceae</taxon>
        <taxon>Marinospirillum</taxon>
    </lineage>
</organism>
<comment type="caution">
    <text evidence="1">Lacks conserved residue(s) required for the propagation of feature annotation.</text>
</comment>
<dbReference type="PROSITE" id="PS51084">
    <property type="entry name" value="HIT_2"/>
    <property type="match status" value="1"/>
</dbReference>
<evidence type="ECO:0000256" key="1">
    <source>
        <dbReference type="PROSITE-ProRule" id="PRU00464"/>
    </source>
</evidence>
<keyword evidence="4" id="KW-1185">Reference proteome</keyword>
<evidence type="ECO:0000313" key="4">
    <source>
        <dbReference type="Proteomes" id="UP001621714"/>
    </source>
</evidence>
<dbReference type="InterPro" id="IPR036265">
    <property type="entry name" value="HIT-like_sf"/>
</dbReference>
<dbReference type="Gene3D" id="3.30.428.10">
    <property type="entry name" value="HIT-like"/>
    <property type="match status" value="1"/>
</dbReference>
<dbReference type="SUPFAM" id="SSF54197">
    <property type="entry name" value="HIT-like"/>
    <property type="match status" value="1"/>
</dbReference>
<feature type="domain" description="HIT" evidence="2">
    <location>
        <begin position="35"/>
        <end position="104"/>
    </location>
</feature>
<dbReference type="InterPro" id="IPR026026">
    <property type="entry name" value="HIT_Hint"/>
</dbReference>
<sequence length="147" mass="16648">MSFILDARLEQDSLHLADLPLCQLRLSHDARYPWLLLVPRLAKVSEVFDLSAEQQAQLWQEVSSVSALWQCVTAADKINIATLGNVVAQLHVHVVARFQTDAAWPAPIWGRGEAEVYPAEMQQNLIALLKQEVLKKETTAQHWTWLV</sequence>
<dbReference type="RefSeq" id="WP_405335952.1">
    <property type="nucleotide sequence ID" value="NZ_JBANFI010000001.1"/>
</dbReference>
<dbReference type="Pfam" id="PF01230">
    <property type="entry name" value="HIT"/>
    <property type="match status" value="1"/>
</dbReference>
<evidence type="ECO:0000259" key="2">
    <source>
        <dbReference type="PROSITE" id="PS51084"/>
    </source>
</evidence>
<dbReference type="EMBL" id="JBANFI010000001">
    <property type="protein sequence ID" value="MFK7159508.1"/>
    <property type="molecule type" value="Genomic_DNA"/>
</dbReference>
<dbReference type="PIRSF" id="PIRSF000714">
    <property type="entry name" value="HIT"/>
    <property type="match status" value="1"/>
</dbReference>
<gene>
    <name evidence="3" type="ORF">V6U78_00465</name>
</gene>
<proteinExistence type="predicted"/>
<protein>
    <submittedName>
        <fullName evidence="3">HIT domain-containing protein</fullName>
    </submittedName>
</protein>
<dbReference type="Proteomes" id="UP001621714">
    <property type="component" value="Unassembled WGS sequence"/>
</dbReference>
<comment type="caution">
    <text evidence="3">The sequence shown here is derived from an EMBL/GenBank/DDBJ whole genome shotgun (WGS) entry which is preliminary data.</text>
</comment>